<dbReference type="GO" id="GO:0016020">
    <property type="term" value="C:membrane"/>
    <property type="evidence" value="ECO:0007669"/>
    <property type="project" value="UniProtKB-SubCell"/>
</dbReference>
<evidence type="ECO:0000259" key="9">
    <source>
        <dbReference type="SMART" id="SM00563"/>
    </source>
</evidence>
<sequence length="512" mass="56432">MAVPKTHSPTKIPTIYQCDSKNRENQTVAADLDGTLLVGRSSFPYFALIAFDVGGILRLLFLLLIAPIAGLLYHFVSESAGIRVLIFATFAGVKVSDIKSASSAVLPKHYSEDLHPETWRVFSSCGRKCVITANPRIMVEPFLKSYLGVDVVLGTEISSYKGIATGLVAGIGVLVGKNKAIAVRRSFGGEDMPDIGIGDRKTDFPFMKLCKERYIVPSRPGVRPMRPETLPKPVIFHDGRLVQKPTPFTALLIVLWFPIGVVLSIIRVFLCSLSPISFEKRALRLLGCSLKINGTPPNDDNHSSGETRKGVVFVCSHRTVLDAVYTSACIGRMTTTISYSVPGFTEFLSPIKTARLTRDRSKDAELIEKILKQGRYLVMCPEGTTCREPYLLRFSSLFAELTDEIVPVGIVVKTSMFHGTTARGYKWLDPFFFLMNPIPFYEVTFLNKLSNDQTRSAGKTSYEVANSVQEMIAKTLGYKCTNLTRKDKYRALAGTDGIVGQKPTKSASKVQG</sequence>
<dbReference type="InterPro" id="IPR023214">
    <property type="entry name" value="HAD_sf"/>
</dbReference>
<feature type="domain" description="Phospholipid/glycerol acyltransferase" evidence="9">
    <location>
        <begin position="311"/>
        <end position="413"/>
    </location>
</feature>
<dbReference type="SUPFAM" id="SSF56784">
    <property type="entry name" value="HAD-like"/>
    <property type="match status" value="1"/>
</dbReference>
<feature type="transmembrane region" description="Helical" evidence="8">
    <location>
        <begin position="45"/>
        <end position="73"/>
    </location>
</feature>
<keyword evidence="6 8" id="KW-0472">Membrane</keyword>
<dbReference type="AlphaFoldDB" id="A0ABD3DLW2"/>
<evidence type="ECO:0000256" key="2">
    <source>
        <dbReference type="ARBA" id="ARBA00007937"/>
    </source>
</evidence>
<evidence type="ECO:0000313" key="10">
    <source>
        <dbReference type="EMBL" id="KAL3642064.1"/>
    </source>
</evidence>
<dbReference type="Gene3D" id="3.40.50.1000">
    <property type="entry name" value="HAD superfamily/HAD-like"/>
    <property type="match status" value="1"/>
</dbReference>
<dbReference type="PANTHER" id="PTHR15486">
    <property type="entry name" value="ANCIENT UBIQUITOUS PROTEIN"/>
    <property type="match status" value="1"/>
</dbReference>
<dbReference type="InterPro" id="IPR056462">
    <property type="entry name" value="HAD_RAM2/GPAT1-8"/>
</dbReference>
<dbReference type="InterPro" id="IPR036412">
    <property type="entry name" value="HAD-like_sf"/>
</dbReference>
<reference evidence="11" key="1">
    <citation type="journal article" date="2024" name="IScience">
        <title>Strigolactones Initiate the Formation of Haustorium-like Structures in Castilleja.</title>
        <authorList>
            <person name="Buerger M."/>
            <person name="Peterson D."/>
            <person name="Chory J."/>
        </authorList>
    </citation>
    <scope>NUCLEOTIDE SEQUENCE [LARGE SCALE GENOMIC DNA]</scope>
</reference>
<dbReference type="Pfam" id="PF01553">
    <property type="entry name" value="Acyltransferase"/>
    <property type="match status" value="1"/>
</dbReference>
<dbReference type="Proteomes" id="UP001632038">
    <property type="component" value="Unassembled WGS sequence"/>
</dbReference>
<dbReference type="GO" id="GO:0016746">
    <property type="term" value="F:acyltransferase activity"/>
    <property type="evidence" value="ECO:0007669"/>
    <property type="project" value="UniProtKB-KW"/>
</dbReference>
<dbReference type="EC" id="2.3.1.1" evidence="10"/>
<evidence type="ECO:0000256" key="1">
    <source>
        <dbReference type="ARBA" id="ARBA00004141"/>
    </source>
</evidence>
<gene>
    <name evidence="10" type="primary">RAM2_2</name>
    <name evidence="10" type="ORF">CASFOL_012879</name>
</gene>
<evidence type="ECO:0000256" key="5">
    <source>
        <dbReference type="ARBA" id="ARBA00022989"/>
    </source>
</evidence>
<keyword evidence="4 8" id="KW-0812">Transmembrane</keyword>
<dbReference type="SMART" id="SM00563">
    <property type="entry name" value="PlsC"/>
    <property type="match status" value="1"/>
</dbReference>
<feature type="transmembrane region" description="Helical" evidence="8">
    <location>
        <begin position="248"/>
        <end position="270"/>
    </location>
</feature>
<evidence type="ECO:0000256" key="3">
    <source>
        <dbReference type="ARBA" id="ARBA00022679"/>
    </source>
</evidence>
<keyword evidence="7 10" id="KW-0012">Acyltransferase</keyword>
<dbReference type="InterPro" id="IPR002123">
    <property type="entry name" value="Plipid/glycerol_acylTrfase"/>
</dbReference>
<keyword evidence="5 8" id="KW-1133">Transmembrane helix</keyword>
<dbReference type="SUPFAM" id="SSF69593">
    <property type="entry name" value="Glycerol-3-phosphate (1)-acyltransferase"/>
    <property type="match status" value="1"/>
</dbReference>
<protein>
    <submittedName>
        <fullName evidence="10">CAAX geranylgeranyltransferase alpha subunit</fullName>
        <ecNumber evidence="10">2.3.1.1</ecNumber>
    </submittedName>
</protein>
<comment type="caution">
    <text evidence="10">The sequence shown here is derived from an EMBL/GenBank/DDBJ whole genome shotgun (WGS) entry which is preliminary data.</text>
</comment>
<proteinExistence type="inferred from homology"/>
<dbReference type="EMBL" id="JAVIJP010000016">
    <property type="protein sequence ID" value="KAL3642064.1"/>
    <property type="molecule type" value="Genomic_DNA"/>
</dbReference>
<evidence type="ECO:0000313" key="11">
    <source>
        <dbReference type="Proteomes" id="UP001632038"/>
    </source>
</evidence>
<evidence type="ECO:0000256" key="4">
    <source>
        <dbReference type="ARBA" id="ARBA00022692"/>
    </source>
</evidence>
<evidence type="ECO:0000256" key="6">
    <source>
        <dbReference type="ARBA" id="ARBA00023136"/>
    </source>
</evidence>
<name>A0ABD3DLW2_9LAMI</name>
<keyword evidence="3 10" id="KW-0808">Transferase</keyword>
<organism evidence="10 11">
    <name type="scientific">Castilleja foliolosa</name>
    <dbReference type="NCBI Taxonomy" id="1961234"/>
    <lineage>
        <taxon>Eukaryota</taxon>
        <taxon>Viridiplantae</taxon>
        <taxon>Streptophyta</taxon>
        <taxon>Embryophyta</taxon>
        <taxon>Tracheophyta</taxon>
        <taxon>Spermatophyta</taxon>
        <taxon>Magnoliopsida</taxon>
        <taxon>eudicotyledons</taxon>
        <taxon>Gunneridae</taxon>
        <taxon>Pentapetalae</taxon>
        <taxon>asterids</taxon>
        <taxon>lamiids</taxon>
        <taxon>Lamiales</taxon>
        <taxon>Orobanchaceae</taxon>
        <taxon>Pedicularideae</taxon>
        <taxon>Castillejinae</taxon>
        <taxon>Castilleja</taxon>
    </lineage>
</organism>
<dbReference type="Pfam" id="PF23270">
    <property type="entry name" value="HAD_RAM2_N"/>
    <property type="match status" value="1"/>
</dbReference>
<comment type="similarity">
    <text evidence="2">Belongs to the GPAT/DAPAT family.</text>
</comment>
<dbReference type="PANTHER" id="PTHR15486:SF91">
    <property type="entry name" value="PHOSPHOLIPID_GLYCEROL ACYLTRANSFERASE DOMAIN-CONTAINING PROTEIN"/>
    <property type="match status" value="1"/>
</dbReference>
<comment type="subcellular location">
    <subcellularLocation>
        <location evidence="1">Membrane</location>
        <topology evidence="1">Multi-pass membrane protein</topology>
    </subcellularLocation>
</comment>
<accession>A0ABD3DLW2</accession>
<evidence type="ECO:0000256" key="7">
    <source>
        <dbReference type="ARBA" id="ARBA00023315"/>
    </source>
</evidence>
<keyword evidence="11" id="KW-1185">Reference proteome</keyword>
<evidence type="ECO:0000256" key="8">
    <source>
        <dbReference type="SAM" id="Phobius"/>
    </source>
</evidence>